<dbReference type="AlphaFoldDB" id="A0A2R8BXN1"/>
<dbReference type="PANTHER" id="PTHR46025:SF3">
    <property type="entry name" value="XYLOSYLTRANSFERASE OXT"/>
    <property type="match status" value="1"/>
</dbReference>
<evidence type="ECO:0000256" key="14">
    <source>
        <dbReference type="ARBA" id="ARBA00042865"/>
    </source>
</evidence>
<evidence type="ECO:0000256" key="1">
    <source>
        <dbReference type="ARBA" id="ARBA00004323"/>
    </source>
</evidence>
<evidence type="ECO:0000256" key="12">
    <source>
        <dbReference type="ARBA" id="ARBA00023157"/>
    </source>
</evidence>
<evidence type="ECO:0000256" key="9">
    <source>
        <dbReference type="ARBA" id="ARBA00022989"/>
    </source>
</evidence>
<evidence type="ECO:0000256" key="2">
    <source>
        <dbReference type="ARBA" id="ARBA00004648"/>
    </source>
</evidence>
<reference evidence="16 17" key="1">
    <citation type="submission" date="2018-03" db="EMBL/GenBank/DDBJ databases">
        <authorList>
            <person name="Keele B.F."/>
        </authorList>
    </citation>
    <scope>NUCLEOTIDE SEQUENCE [LARGE SCALE GENOMIC DNA]</scope>
    <source>
        <strain evidence="16 17">CECT 8504</strain>
    </source>
</reference>
<keyword evidence="7" id="KW-0256">Endoplasmic reticulum</keyword>
<dbReference type="EMBL" id="ONZF01000005">
    <property type="protein sequence ID" value="SPJ24836.1"/>
    <property type="molecule type" value="Genomic_DNA"/>
</dbReference>
<proteinExistence type="predicted"/>
<protein>
    <recommendedName>
        <fullName evidence="14">Peptide O-xylosyltransferase</fullName>
    </recommendedName>
</protein>
<keyword evidence="13" id="KW-0325">Glycoprotein</keyword>
<dbReference type="Proteomes" id="UP000244912">
    <property type="component" value="Unassembled WGS sequence"/>
</dbReference>
<organism evidence="16 17">
    <name type="scientific">Palleronia abyssalis</name>
    <dbReference type="NCBI Taxonomy" id="1501240"/>
    <lineage>
        <taxon>Bacteria</taxon>
        <taxon>Pseudomonadati</taxon>
        <taxon>Pseudomonadota</taxon>
        <taxon>Alphaproteobacteria</taxon>
        <taxon>Rhodobacterales</taxon>
        <taxon>Roseobacteraceae</taxon>
        <taxon>Palleronia</taxon>
    </lineage>
</organism>
<evidence type="ECO:0000256" key="4">
    <source>
        <dbReference type="ARBA" id="ARBA00022679"/>
    </source>
</evidence>
<keyword evidence="17" id="KW-1185">Reference proteome</keyword>
<keyword evidence="5" id="KW-0812">Transmembrane</keyword>
<evidence type="ECO:0000313" key="17">
    <source>
        <dbReference type="Proteomes" id="UP000244912"/>
    </source>
</evidence>
<keyword evidence="3" id="KW-0328">Glycosyltransferase</keyword>
<keyword evidence="9" id="KW-1133">Transmembrane helix</keyword>
<evidence type="ECO:0000256" key="8">
    <source>
        <dbReference type="ARBA" id="ARBA00022968"/>
    </source>
</evidence>
<gene>
    <name evidence="16" type="ORF">PAA8504_02676</name>
</gene>
<evidence type="ECO:0000256" key="5">
    <source>
        <dbReference type="ARBA" id="ARBA00022692"/>
    </source>
</evidence>
<feature type="domain" description="DUF5928" evidence="15">
    <location>
        <begin position="283"/>
        <end position="538"/>
    </location>
</feature>
<evidence type="ECO:0000256" key="3">
    <source>
        <dbReference type="ARBA" id="ARBA00022676"/>
    </source>
</evidence>
<dbReference type="Pfam" id="PF19350">
    <property type="entry name" value="DUF5928"/>
    <property type="match status" value="1"/>
</dbReference>
<dbReference type="InterPro" id="IPR045972">
    <property type="entry name" value="DUF5928"/>
</dbReference>
<keyword evidence="8" id="KW-0735">Signal-anchor</keyword>
<evidence type="ECO:0000256" key="11">
    <source>
        <dbReference type="ARBA" id="ARBA00023136"/>
    </source>
</evidence>
<dbReference type="GO" id="GO:0050650">
    <property type="term" value="P:chondroitin sulfate proteoglycan biosynthetic process"/>
    <property type="evidence" value="ECO:0007669"/>
    <property type="project" value="TreeGrafter"/>
</dbReference>
<keyword evidence="10" id="KW-0333">Golgi apparatus</keyword>
<evidence type="ECO:0000259" key="15">
    <source>
        <dbReference type="Pfam" id="PF19350"/>
    </source>
</evidence>
<accession>A0A2R8BXN1</accession>
<dbReference type="GO" id="GO:0046872">
    <property type="term" value="F:metal ion binding"/>
    <property type="evidence" value="ECO:0007669"/>
    <property type="project" value="UniProtKB-KW"/>
</dbReference>
<evidence type="ECO:0000256" key="7">
    <source>
        <dbReference type="ARBA" id="ARBA00022824"/>
    </source>
</evidence>
<keyword evidence="11" id="KW-0472">Membrane</keyword>
<dbReference type="PANTHER" id="PTHR46025">
    <property type="entry name" value="XYLOSYLTRANSFERASE OXT"/>
    <property type="match status" value="1"/>
</dbReference>
<keyword evidence="6" id="KW-0479">Metal-binding</keyword>
<dbReference type="InterPro" id="IPR003406">
    <property type="entry name" value="Glyco_trans_14"/>
</dbReference>
<dbReference type="GO" id="GO:0016020">
    <property type="term" value="C:membrane"/>
    <property type="evidence" value="ECO:0007669"/>
    <property type="project" value="InterPro"/>
</dbReference>
<evidence type="ECO:0000313" key="16">
    <source>
        <dbReference type="EMBL" id="SPJ24836.1"/>
    </source>
</evidence>
<dbReference type="Pfam" id="PF02485">
    <property type="entry name" value="Branch"/>
    <property type="match status" value="1"/>
</dbReference>
<keyword evidence="4" id="KW-0808">Transferase</keyword>
<evidence type="ECO:0000256" key="10">
    <source>
        <dbReference type="ARBA" id="ARBA00023034"/>
    </source>
</evidence>
<comment type="subcellular location">
    <subcellularLocation>
        <location evidence="2">Endoplasmic reticulum membrane</location>
        <topology evidence="2">Single-pass type II membrane protein</topology>
    </subcellularLocation>
    <subcellularLocation>
        <location evidence="1">Golgi apparatus membrane</location>
        <topology evidence="1">Single-pass type II membrane protein</topology>
    </subcellularLocation>
</comment>
<dbReference type="InterPro" id="IPR043538">
    <property type="entry name" value="XYLT"/>
</dbReference>
<dbReference type="GO" id="GO:0030158">
    <property type="term" value="F:protein xylosyltransferase activity"/>
    <property type="evidence" value="ECO:0007669"/>
    <property type="project" value="InterPro"/>
</dbReference>
<dbReference type="GO" id="GO:0015012">
    <property type="term" value="P:heparan sulfate proteoglycan biosynthetic process"/>
    <property type="evidence" value="ECO:0007669"/>
    <property type="project" value="TreeGrafter"/>
</dbReference>
<keyword evidence="12" id="KW-1015">Disulfide bond</keyword>
<evidence type="ECO:0000256" key="13">
    <source>
        <dbReference type="ARBA" id="ARBA00023180"/>
    </source>
</evidence>
<sequence>MASVAHLLAIHGHMAKIAYLLLCHKDPDAIVAQARRLTSAGDFVAIHFDRRAPQAAFDRMQAELADNPSVAFAQDRLKCGWGAWSLVAATLAVLRTAVETFPRATHFYLSSGDCMPIKSARYCHEFLDAASKDFIEGHDFFQSDWIKTGFKEERLIYRHPFNERTQTRLFYWTYNVQKTLRITRQVPRGLRMMIGSQWWCLRRSTVEALLNLCAERPDILRFFKTTWIPDETFFQTLVFHIVPRIEIENRTPTFLVFSDYGMPVNFYNDHFDLLMGQNYLFARKISPEALDLKKRLGDLYAQEDATFTHSGEGRRVYSFLTNKGREGRRFAPRFWEREATMGLGRELLVLTCKKWHVAKRMAMRISDETSIPAVGYLFNEDEAGLPSLGGIETSVSKRHRHRRALLRLLMDYFETDRLVICADTADLDLLRDFEADRSVMRVLELDCEFDDGYLAGHAQRLGLFGENPGPEALHRLLPTVRADIHFESEAIRDAGFANYTRIREAEPVEKRIDPLVEFLSVNREVAVRITQLPYLFDD</sequence>
<name>A0A2R8BXN1_9RHOB</name>
<evidence type="ECO:0000256" key="6">
    <source>
        <dbReference type="ARBA" id="ARBA00022723"/>
    </source>
</evidence>